<evidence type="ECO:0000256" key="6">
    <source>
        <dbReference type="ARBA" id="ARBA00023242"/>
    </source>
</evidence>
<keyword evidence="9" id="KW-1185">Reference proteome</keyword>
<organism evidence="8 9">
    <name type="scientific">Penicillium angulare</name>
    <dbReference type="NCBI Taxonomy" id="116970"/>
    <lineage>
        <taxon>Eukaryota</taxon>
        <taxon>Fungi</taxon>
        <taxon>Dikarya</taxon>
        <taxon>Ascomycota</taxon>
        <taxon>Pezizomycotina</taxon>
        <taxon>Eurotiomycetes</taxon>
        <taxon>Eurotiomycetidae</taxon>
        <taxon>Eurotiales</taxon>
        <taxon>Aspergillaceae</taxon>
        <taxon>Penicillium</taxon>
    </lineage>
</organism>
<dbReference type="PANTHER" id="PTHR36206">
    <property type="entry name" value="ASPERCRYPTIN BIOSYNTHESIS CLUSTER-SPECIFIC TRANSCRIPTION REGULATOR ATNN-RELATED"/>
    <property type="match status" value="1"/>
</dbReference>
<dbReference type="InterPro" id="IPR052360">
    <property type="entry name" value="Transcr_Regulatory_Proteins"/>
</dbReference>
<feature type="domain" description="Zn(2)-C6 fungal-type" evidence="7">
    <location>
        <begin position="20"/>
        <end position="48"/>
    </location>
</feature>
<dbReference type="InterPro" id="IPR001138">
    <property type="entry name" value="Zn2Cys6_DnaBD"/>
</dbReference>
<evidence type="ECO:0000259" key="7">
    <source>
        <dbReference type="PROSITE" id="PS50048"/>
    </source>
</evidence>
<sequence>MHIPSNGTDQPRNKRKVKTGCKTCKARRVKCDESRPACRRCVSTGRTCDGYGVWGGGGTPYNQPQSNRALSVYCTPIPSGSMTPDEQAYFDWFMEKTTKKFAGLFASDFWETLVLQASAQEPAVRHAVVALSAAHRFDLNYEPWTIPATYGHDAEQYTLQQYNKAIHHLRKTTGASQKHSLQVALITCMVFVTLEYLRGQYQMGSAHLRYGIQLLSQISSPKPRSSMAPSLLSPAEDFAHNALIDSYSRLTIQSAMFGHIPSHMCIVTRDPQIHAIPYSFSSVLEARQSLDDLLNRVHCLKRHYYDIRASSSSQKTDKDDTLMLETQQKIQTDLSLWRKAFNISLTRLESEASRQDKFGNILLRIYHEMATVMAGVCLSDDETIFDSYTENFVAILSGFRDLWNFWVSLGFQAQEVDDILNSPEATCPSHGFTVESGFIPPVYFAGLKCRIPQIRRGAIKILRSAPHREGVWNGPLLAHVLDQVVEIEEEGIFDDKAGLHSPMIWEDLSGQQFECPSIELSSRISDAAVILPDKVGGGTSISYKKLEGGQWISYNRKVRPGWIENPEPLFIFPRRSCA</sequence>
<protein>
    <recommendedName>
        <fullName evidence="7">Zn(2)-C6 fungal-type domain-containing protein</fullName>
    </recommendedName>
</protein>
<dbReference type="PROSITE" id="PS00463">
    <property type="entry name" value="ZN2_CY6_FUNGAL_1"/>
    <property type="match status" value="1"/>
</dbReference>
<keyword evidence="4" id="KW-0238">DNA-binding</keyword>
<dbReference type="EMBL" id="JAPQKH010000003">
    <property type="protein sequence ID" value="KAJ5108832.1"/>
    <property type="molecule type" value="Genomic_DNA"/>
</dbReference>
<evidence type="ECO:0000256" key="3">
    <source>
        <dbReference type="ARBA" id="ARBA00023015"/>
    </source>
</evidence>
<proteinExistence type="predicted"/>
<keyword evidence="5" id="KW-0804">Transcription</keyword>
<gene>
    <name evidence="8" type="ORF">N7456_005507</name>
</gene>
<keyword evidence="6" id="KW-0539">Nucleus</keyword>
<dbReference type="GO" id="GO:0000981">
    <property type="term" value="F:DNA-binding transcription factor activity, RNA polymerase II-specific"/>
    <property type="evidence" value="ECO:0007669"/>
    <property type="project" value="InterPro"/>
</dbReference>
<dbReference type="GO" id="GO:0003677">
    <property type="term" value="F:DNA binding"/>
    <property type="evidence" value="ECO:0007669"/>
    <property type="project" value="UniProtKB-KW"/>
</dbReference>
<reference evidence="8" key="2">
    <citation type="journal article" date="2023" name="IMA Fungus">
        <title>Comparative genomic study of the Penicillium genus elucidates a diverse pangenome and 15 lateral gene transfer events.</title>
        <authorList>
            <person name="Petersen C."/>
            <person name="Sorensen T."/>
            <person name="Nielsen M.R."/>
            <person name="Sondergaard T.E."/>
            <person name="Sorensen J.L."/>
            <person name="Fitzpatrick D.A."/>
            <person name="Frisvad J.C."/>
            <person name="Nielsen K.L."/>
        </authorList>
    </citation>
    <scope>NUCLEOTIDE SEQUENCE</scope>
    <source>
        <strain evidence="8">IBT 30069</strain>
    </source>
</reference>
<dbReference type="CDD" id="cd00067">
    <property type="entry name" value="GAL4"/>
    <property type="match status" value="1"/>
</dbReference>
<name>A0A9W9G069_9EURO</name>
<dbReference type="Pfam" id="PF00172">
    <property type="entry name" value="Zn_clus"/>
    <property type="match status" value="1"/>
</dbReference>
<reference evidence="8" key="1">
    <citation type="submission" date="2022-11" db="EMBL/GenBank/DDBJ databases">
        <authorList>
            <person name="Petersen C."/>
        </authorList>
    </citation>
    <scope>NUCLEOTIDE SEQUENCE</scope>
    <source>
        <strain evidence="8">IBT 30069</strain>
    </source>
</reference>
<dbReference type="InterPro" id="IPR021858">
    <property type="entry name" value="Fun_TF"/>
</dbReference>
<dbReference type="Proteomes" id="UP001149165">
    <property type="component" value="Unassembled WGS sequence"/>
</dbReference>
<evidence type="ECO:0000313" key="8">
    <source>
        <dbReference type="EMBL" id="KAJ5108832.1"/>
    </source>
</evidence>
<dbReference type="SUPFAM" id="SSF57701">
    <property type="entry name" value="Zn2/Cys6 DNA-binding domain"/>
    <property type="match status" value="1"/>
</dbReference>
<dbReference type="Gene3D" id="4.10.240.10">
    <property type="entry name" value="Zn(2)-C6 fungal-type DNA-binding domain"/>
    <property type="match status" value="1"/>
</dbReference>
<dbReference type="Pfam" id="PF11951">
    <property type="entry name" value="Fungal_trans_2"/>
    <property type="match status" value="1"/>
</dbReference>
<dbReference type="PROSITE" id="PS50048">
    <property type="entry name" value="ZN2_CY6_FUNGAL_2"/>
    <property type="match status" value="1"/>
</dbReference>
<evidence type="ECO:0000256" key="4">
    <source>
        <dbReference type="ARBA" id="ARBA00023125"/>
    </source>
</evidence>
<dbReference type="GO" id="GO:0008270">
    <property type="term" value="F:zinc ion binding"/>
    <property type="evidence" value="ECO:0007669"/>
    <property type="project" value="InterPro"/>
</dbReference>
<dbReference type="OrthoDB" id="2593732at2759"/>
<dbReference type="AlphaFoldDB" id="A0A9W9G069"/>
<dbReference type="PANTHER" id="PTHR36206:SF16">
    <property type="entry name" value="TRANSCRIPTION FACTOR DOMAIN-CONTAINING PROTEIN-RELATED"/>
    <property type="match status" value="1"/>
</dbReference>
<evidence type="ECO:0000313" key="9">
    <source>
        <dbReference type="Proteomes" id="UP001149165"/>
    </source>
</evidence>
<keyword evidence="3" id="KW-0805">Transcription regulation</keyword>
<dbReference type="InterPro" id="IPR036864">
    <property type="entry name" value="Zn2-C6_fun-type_DNA-bd_sf"/>
</dbReference>
<evidence type="ECO:0000256" key="5">
    <source>
        <dbReference type="ARBA" id="ARBA00023163"/>
    </source>
</evidence>
<keyword evidence="1" id="KW-0479">Metal-binding</keyword>
<dbReference type="SMART" id="SM00066">
    <property type="entry name" value="GAL4"/>
    <property type="match status" value="1"/>
</dbReference>
<comment type="caution">
    <text evidence="8">The sequence shown here is derived from an EMBL/GenBank/DDBJ whole genome shotgun (WGS) entry which is preliminary data.</text>
</comment>
<evidence type="ECO:0000256" key="2">
    <source>
        <dbReference type="ARBA" id="ARBA00022833"/>
    </source>
</evidence>
<keyword evidence="2" id="KW-0862">Zinc</keyword>
<accession>A0A9W9G069</accession>
<evidence type="ECO:0000256" key="1">
    <source>
        <dbReference type="ARBA" id="ARBA00022723"/>
    </source>
</evidence>